<dbReference type="Proteomes" id="UP000521943">
    <property type="component" value="Unassembled WGS sequence"/>
</dbReference>
<proteinExistence type="predicted"/>
<feature type="transmembrane region" description="Helical" evidence="1">
    <location>
        <begin position="12"/>
        <end position="37"/>
    </location>
</feature>
<feature type="non-terminal residue" evidence="2">
    <location>
        <position position="1"/>
    </location>
</feature>
<dbReference type="AlphaFoldDB" id="A0A8H6I1P0"/>
<sequence>IARYFSQYLALLVVFSFLFFSVSFVELLTVSVVSSFFPPPFVSSFFRSPFLSGARLSMAPIHIHPDVRTAVQRVLGVSMPG</sequence>
<accession>A0A8H6I1P0</accession>
<comment type="caution">
    <text evidence="2">The sequence shown here is derived from an EMBL/GenBank/DDBJ whole genome shotgun (WGS) entry which is preliminary data.</text>
</comment>
<keyword evidence="1" id="KW-0472">Membrane</keyword>
<evidence type="ECO:0000313" key="2">
    <source>
        <dbReference type="EMBL" id="KAF6757044.1"/>
    </source>
</evidence>
<protein>
    <submittedName>
        <fullName evidence="2">Uncharacterized protein</fullName>
    </submittedName>
</protein>
<evidence type="ECO:0000256" key="1">
    <source>
        <dbReference type="SAM" id="Phobius"/>
    </source>
</evidence>
<reference evidence="2 3" key="1">
    <citation type="submission" date="2020-07" db="EMBL/GenBank/DDBJ databases">
        <title>Comparative genomics of pyrophilous fungi reveals a link between fire events and developmental genes.</title>
        <authorList>
            <consortium name="DOE Joint Genome Institute"/>
            <person name="Steindorff A.S."/>
            <person name="Carver A."/>
            <person name="Calhoun S."/>
            <person name="Stillman K."/>
            <person name="Liu H."/>
            <person name="Lipzen A."/>
            <person name="Pangilinan J."/>
            <person name="Labutti K."/>
            <person name="Bruns T.D."/>
            <person name="Grigoriev I.V."/>
        </authorList>
    </citation>
    <scope>NUCLEOTIDE SEQUENCE [LARGE SCALE GENOMIC DNA]</scope>
    <source>
        <strain evidence="2 3">CBS 144469</strain>
    </source>
</reference>
<keyword evidence="1" id="KW-0812">Transmembrane</keyword>
<keyword evidence="3" id="KW-1185">Reference proteome</keyword>
<gene>
    <name evidence="2" type="ORF">DFP72DRAFT_893013</name>
</gene>
<name>A0A8H6I1P0_9AGAR</name>
<organism evidence="2 3">
    <name type="scientific">Ephemerocybe angulata</name>
    <dbReference type="NCBI Taxonomy" id="980116"/>
    <lineage>
        <taxon>Eukaryota</taxon>
        <taxon>Fungi</taxon>
        <taxon>Dikarya</taxon>
        <taxon>Basidiomycota</taxon>
        <taxon>Agaricomycotina</taxon>
        <taxon>Agaricomycetes</taxon>
        <taxon>Agaricomycetidae</taxon>
        <taxon>Agaricales</taxon>
        <taxon>Agaricineae</taxon>
        <taxon>Psathyrellaceae</taxon>
        <taxon>Ephemerocybe</taxon>
    </lineage>
</organism>
<dbReference type="EMBL" id="JACGCI010000024">
    <property type="protein sequence ID" value="KAF6757044.1"/>
    <property type="molecule type" value="Genomic_DNA"/>
</dbReference>
<evidence type="ECO:0000313" key="3">
    <source>
        <dbReference type="Proteomes" id="UP000521943"/>
    </source>
</evidence>
<keyword evidence="1" id="KW-1133">Transmembrane helix</keyword>